<name>A0A345L279_9CAUD</name>
<dbReference type="EMBL" id="MH536814">
    <property type="protein sequence ID" value="AXH49381.1"/>
    <property type="molecule type" value="Genomic_DNA"/>
</dbReference>
<keyword evidence="2" id="KW-1185">Reference proteome</keyword>
<sequence>MTTTRSAMDGISCLAWDIRTAVRVCVMSITKGRNSDMRWIPLGLNAFREIQSGATETVTDDFDGTTLYFGEVISAVRRMGDRMYIFETCFREALENVDVTEIRPGDVIWHCLDDGPVKSHEPYCAYPETEELVSWESGMSDRFGKPQKLEILRGGQF</sequence>
<proteinExistence type="predicted"/>
<dbReference type="Proteomes" id="UP000258408">
    <property type="component" value="Segment"/>
</dbReference>
<accession>A0A345L279</accession>
<organism evidence="1 2">
    <name type="scientific">Streptomyces phage Blueeyedbeauty</name>
    <dbReference type="NCBI Taxonomy" id="2250336"/>
    <lineage>
        <taxon>Viruses</taxon>
        <taxon>Duplodnaviria</taxon>
        <taxon>Heunggongvirae</taxon>
        <taxon>Uroviricota</taxon>
        <taxon>Caudoviricetes</taxon>
        <taxon>Stanwilliamsviridae</taxon>
        <taxon>Loccivirinae</taxon>
        <taxon>Annadreamyvirus</taxon>
        <taxon>Annadreamyvirus blueeyedbeauty</taxon>
    </lineage>
</organism>
<reference evidence="1 2" key="1">
    <citation type="submission" date="2018-06" db="EMBL/GenBank/DDBJ databases">
        <authorList>
            <person name="Luttrell C.E."/>
            <person name="Myers K.N."/>
            <person name="Simpson A.N."/>
            <person name="Sulollari A."/>
            <person name="Suri N."/>
            <person name="Nayek S."/>
            <person name="Bhuiyan S."/>
            <person name="Smith B.R."/>
            <person name="Hughes L.E."/>
            <person name="Garlena R.A."/>
            <person name="Russell D.A."/>
            <person name="Pope W.H."/>
            <person name="Jacobs-Sera D."/>
            <person name="Hatfull G.F."/>
        </authorList>
    </citation>
    <scope>NUCLEOTIDE SEQUENCE [LARGE SCALE GENOMIC DNA]</scope>
</reference>
<dbReference type="KEGG" id="vg:55600064"/>
<gene>
    <name evidence="1" type="primary">274</name>
    <name evidence="1" type="ORF">SEA_BLUEEYEDBEAUTY_274</name>
</gene>
<dbReference type="GeneID" id="55600064"/>
<protein>
    <submittedName>
        <fullName evidence="1">Uncharacterized protein</fullName>
    </submittedName>
</protein>
<dbReference type="RefSeq" id="YP_009839435.1">
    <property type="nucleotide sequence ID" value="NC_048720.1"/>
</dbReference>
<evidence type="ECO:0000313" key="2">
    <source>
        <dbReference type="Proteomes" id="UP000258408"/>
    </source>
</evidence>
<evidence type="ECO:0000313" key="1">
    <source>
        <dbReference type="EMBL" id="AXH49381.1"/>
    </source>
</evidence>